<comment type="similarity">
    <text evidence="1">Belongs to the glycosyl hydrolase 13 family.</text>
</comment>
<evidence type="ECO:0000259" key="3">
    <source>
        <dbReference type="SMART" id="SM00642"/>
    </source>
</evidence>
<gene>
    <name evidence="4" type="ORF">IW252_001974</name>
</gene>
<dbReference type="Gene3D" id="2.60.40.1180">
    <property type="entry name" value="Golgi alpha-mannosidase II"/>
    <property type="match status" value="1"/>
</dbReference>
<name>A0A931DA18_9MICC</name>
<protein>
    <submittedName>
        <fullName evidence="4">Glycogen operon protein</fullName>
        <ecNumber evidence="4">3.2.1.-</ecNumber>
    </submittedName>
</protein>
<evidence type="ECO:0000256" key="1">
    <source>
        <dbReference type="ARBA" id="ARBA00008061"/>
    </source>
</evidence>
<dbReference type="SUPFAM" id="SSF51445">
    <property type="entry name" value="(Trans)glycosidases"/>
    <property type="match status" value="1"/>
</dbReference>
<dbReference type="SUPFAM" id="SSF51011">
    <property type="entry name" value="Glycosyl hydrolase domain"/>
    <property type="match status" value="1"/>
</dbReference>
<dbReference type="GO" id="GO:0004135">
    <property type="term" value="F:amylo-alpha-1,6-glucosidase activity"/>
    <property type="evidence" value="ECO:0007669"/>
    <property type="project" value="InterPro"/>
</dbReference>
<feature type="region of interest" description="Disordered" evidence="2">
    <location>
        <begin position="475"/>
        <end position="503"/>
    </location>
</feature>
<evidence type="ECO:0000256" key="2">
    <source>
        <dbReference type="SAM" id="MobiDB-lite"/>
    </source>
</evidence>
<dbReference type="SMART" id="SM00642">
    <property type="entry name" value="Aamy"/>
    <property type="match status" value="1"/>
</dbReference>
<sequence length="704" mass="77609">MAQPSADVPAALHAQGSGPGHFSRPFPRGVVEQAPGVVPLENAANVAVFAPELEAVDVWFTDPSGHLSSVKLFDTTDGVHHGRVEGMRPGARYAFWAHGADRPETGQLLVDPYAKAIEEHDDGTLWGVFMGAAELDFDWGGVERPHVPWRDTVIYEAHVKGLTALHPQVPEHLRGTYAGLAHPVMIEHLTSIGVTTVQLLPIHFHTDEAHLQEKGLPNYWGYNTLGFFAPQPTYATAEAQAAGPRAVIDEFKGMVKLLHEAGLEVVLDVVFNHTAEGGQDEPALSWRGLADHHYYRHTEDGHYFDTTGCGNTLNFNEPAVIRMAIDSLRYWVEEFQIDGFRFDLAVSLGRGTDHHFSPTHPFFAAIAASETLTGVKMIAEPWDVSMGGWQTGNFPRGFADWNDKYRDTVREFWVADRGRLEAGQQGSSVAHLAGALAGSRELFAPSGRGALSSINLVTAHDGFTLRDLVSYDRKHNEDNGEENRDGHHHNNSYNHGVEGQTGDGEVNAARLKTASNVMATLAISPGVPMITAGDEIGKTQEGNNNAYCQDNPKSWLHWNLTEDQRAMLATTRALFKIRSEYLANQPYTYPAHDDSGYLLWFNRNGDPLQQDEWTNPETRFMQLLLGSPGSELDGLIIFNGGLEPVEATLPHGDVVTEFLNSPEDRTRFELRYSTDPRDLRHQGVVRAAGDTHLVAPHSVAIFRA</sequence>
<evidence type="ECO:0000313" key="4">
    <source>
        <dbReference type="EMBL" id="MBG6085207.1"/>
    </source>
</evidence>
<keyword evidence="4" id="KW-0326">Glycosidase</keyword>
<dbReference type="AlphaFoldDB" id="A0A931DA18"/>
<dbReference type="RefSeq" id="WP_196836417.1">
    <property type="nucleotide sequence ID" value="NZ_JADOTZ010000001.1"/>
</dbReference>
<proteinExistence type="inferred from homology"/>
<keyword evidence="4" id="KW-0378">Hydrolase</keyword>
<dbReference type="InterPro" id="IPR006047">
    <property type="entry name" value="GH13_cat_dom"/>
</dbReference>
<dbReference type="EC" id="3.2.1.-" evidence="4"/>
<dbReference type="EMBL" id="JADOTZ010000001">
    <property type="protein sequence ID" value="MBG6085207.1"/>
    <property type="molecule type" value="Genomic_DNA"/>
</dbReference>
<feature type="compositionally biased region" description="Basic and acidic residues" evidence="2">
    <location>
        <begin position="475"/>
        <end position="485"/>
    </location>
</feature>
<dbReference type="InterPro" id="IPR011837">
    <property type="entry name" value="Glycogen_debranch_GlgX"/>
</dbReference>
<dbReference type="Gene3D" id="3.20.20.80">
    <property type="entry name" value="Glycosidases"/>
    <property type="match status" value="1"/>
</dbReference>
<keyword evidence="5" id="KW-1185">Reference proteome</keyword>
<dbReference type="CDD" id="cd02856">
    <property type="entry name" value="E_set_GDE_Isoamylase_N"/>
    <property type="match status" value="1"/>
</dbReference>
<accession>A0A931DA18</accession>
<dbReference type="InterPro" id="IPR013780">
    <property type="entry name" value="Glyco_hydro_b"/>
</dbReference>
<dbReference type="NCBIfam" id="TIGR02100">
    <property type="entry name" value="glgX_debranch"/>
    <property type="match status" value="1"/>
</dbReference>
<evidence type="ECO:0000313" key="5">
    <source>
        <dbReference type="Proteomes" id="UP000625033"/>
    </source>
</evidence>
<dbReference type="InterPro" id="IPR044505">
    <property type="entry name" value="GlgX_Isoamylase_N_E_set"/>
</dbReference>
<dbReference type="Proteomes" id="UP000625033">
    <property type="component" value="Unassembled WGS sequence"/>
</dbReference>
<reference evidence="4" key="1">
    <citation type="submission" date="2020-11" db="EMBL/GenBank/DDBJ databases">
        <title>Sequencing the genomes of 1000 actinobacteria strains.</title>
        <authorList>
            <person name="Klenk H.-P."/>
        </authorList>
    </citation>
    <scope>NUCLEOTIDE SEQUENCE</scope>
    <source>
        <strain evidence="4">DSM 26152</strain>
    </source>
</reference>
<dbReference type="PANTHER" id="PTHR43002">
    <property type="entry name" value="GLYCOGEN DEBRANCHING ENZYME"/>
    <property type="match status" value="1"/>
</dbReference>
<organism evidence="4 5">
    <name type="scientific">Zhihengliuella flava</name>
    <dbReference type="NCBI Taxonomy" id="1285193"/>
    <lineage>
        <taxon>Bacteria</taxon>
        <taxon>Bacillati</taxon>
        <taxon>Actinomycetota</taxon>
        <taxon>Actinomycetes</taxon>
        <taxon>Micrococcales</taxon>
        <taxon>Micrococcaceae</taxon>
        <taxon>Zhihengliuella</taxon>
    </lineage>
</organism>
<dbReference type="InterPro" id="IPR013783">
    <property type="entry name" value="Ig-like_fold"/>
</dbReference>
<dbReference type="InterPro" id="IPR017853">
    <property type="entry name" value="GH"/>
</dbReference>
<feature type="domain" description="Glycosyl hydrolase family 13 catalytic" evidence="3">
    <location>
        <begin position="168"/>
        <end position="578"/>
    </location>
</feature>
<dbReference type="SUPFAM" id="SSF81296">
    <property type="entry name" value="E set domains"/>
    <property type="match status" value="1"/>
</dbReference>
<comment type="caution">
    <text evidence="4">The sequence shown here is derived from an EMBL/GenBank/DDBJ whole genome shotgun (WGS) entry which is preliminary data.</text>
</comment>
<dbReference type="InterPro" id="IPR014756">
    <property type="entry name" value="Ig_E-set"/>
</dbReference>
<dbReference type="GO" id="GO:0005980">
    <property type="term" value="P:glycogen catabolic process"/>
    <property type="evidence" value="ECO:0007669"/>
    <property type="project" value="InterPro"/>
</dbReference>
<dbReference type="Gene3D" id="2.60.40.10">
    <property type="entry name" value="Immunoglobulins"/>
    <property type="match status" value="1"/>
</dbReference>
<dbReference type="CDD" id="cd11326">
    <property type="entry name" value="AmyAc_Glg_debranch"/>
    <property type="match status" value="1"/>
</dbReference>
<feature type="region of interest" description="Disordered" evidence="2">
    <location>
        <begin position="1"/>
        <end position="27"/>
    </location>
</feature>